<gene>
    <name evidence="21" type="ORF">CAAU_0463</name>
</gene>
<evidence type="ECO:0000256" key="7">
    <source>
        <dbReference type="ARBA" id="ARBA00013025"/>
    </source>
</evidence>
<proteinExistence type="inferred from homology"/>
<dbReference type="InterPro" id="IPR018109">
    <property type="entry name" value="Folylpolyglutamate_synth_CS"/>
</dbReference>
<evidence type="ECO:0000256" key="13">
    <source>
        <dbReference type="ARBA" id="ARBA00022842"/>
    </source>
</evidence>
<dbReference type="RefSeq" id="WP_008907830.1">
    <property type="nucleotide sequence ID" value="NZ_CAKP01000019.1"/>
</dbReference>
<evidence type="ECO:0000256" key="11">
    <source>
        <dbReference type="ARBA" id="ARBA00022741"/>
    </source>
</evidence>
<dbReference type="SUPFAM" id="SSF53623">
    <property type="entry name" value="MurD-like peptide ligases, catalytic domain"/>
    <property type="match status" value="1"/>
</dbReference>
<dbReference type="PANTHER" id="PTHR11136">
    <property type="entry name" value="FOLYLPOLYGLUTAMATE SYNTHASE-RELATED"/>
    <property type="match status" value="1"/>
</dbReference>
<evidence type="ECO:0000256" key="12">
    <source>
        <dbReference type="ARBA" id="ARBA00022840"/>
    </source>
</evidence>
<dbReference type="InterPro" id="IPR013221">
    <property type="entry name" value="Mur_ligase_cen"/>
</dbReference>
<evidence type="ECO:0000256" key="6">
    <source>
        <dbReference type="ARBA" id="ARBA00013023"/>
    </source>
</evidence>
<sequence>MNYKEALNYIESIGKFGMNLGLDRIKKICGLMDNPEDKLKVIHIAGTNGKGSTTTFISSILKEQGYRVGIYTSPYIERFTERIKINDEEIKEEEVAEYLDYLIPLIERVEKEGYGKPTEFEIITAMAFKYFYDKNVDYVVLEVGLGGRFDATNVVDPILTVITTISYDHMNVLGNTLSKIAYEKAGIIKEGVPLVLYPQEKEAYEVIKQVAKEKGAKIYHVEDLKYNLKENTVDGIIFDVEGYKNYRDIKINLLGLHQINNALTSIMAVEVLRELGVEVSNDALYKGLKEAKWPGRFEILKKNPYMVLDGGHNIQGINALVDSMKHYFNNKKTLIVTGMLRDKDYENMLEKLFEISSDFVTVTPNSPRALSEEELKNIIIAKGKRAEAKKNIADAVNLAIERSREFDVILFCGSLYMIGEARTILKSLL</sequence>
<dbReference type="eggNOG" id="COG0285">
    <property type="taxonomic scope" value="Bacteria"/>
</dbReference>
<dbReference type="EC" id="6.3.2.17" evidence="7"/>
<dbReference type="PROSITE" id="PS01012">
    <property type="entry name" value="FOLYLPOLYGLU_SYNT_2"/>
    <property type="match status" value="1"/>
</dbReference>
<dbReference type="GO" id="GO:0005524">
    <property type="term" value="F:ATP binding"/>
    <property type="evidence" value="ECO:0007669"/>
    <property type="project" value="UniProtKB-KW"/>
</dbReference>
<evidence type="ECO:0000313" key="22">
    <source>
        <dbReference type="Proteomes" id="UP000007652"/>
    </source>
</evidence>
<dbReference type="AlphaFoldDB" id="G0V4S2"/>
<evidence type="ECO:0000256" key="5">
    <source>
        <dbReference type="ARBA" id="ARBA00011245"/>
    </source>
</evidence>
<feature type="domain" description="Mur ligase central" evidence="20">
    <location>
        <begin position="44"/>
        <end position="268"/>
    </location>
</feature>
<dbReference type="InterPro" id="IPR001645">
    <property type="entry name" value="Folylpolyglutamate_synth"/>
</dbReference>
<dbReference type="Proteomes" id="UP000007652">
    <property type="component" value="Unassembled WGS sequence"/>
</dbReference>
<evidence type="ECO:0000313" key="21">
    <source>
        <dbReference type="EMBL" id="CCC58112.1"/>
    </source>
</evidence>
<keyword evidence="14" id="KW-0289">Folate biosynthesis</keyword>
<organism evidence="21 22">
    <name type="scientific">Caloramator australicus RC3</name>
    <dbReference type="NCBI Taxonomy" id="857293"/>
    <lineage>
        <taxon>Bacteria</taxon>
        <taxon>Bacillati</taxon>
        <taxon>Bacillota</taxon>
        <taxon>Clostridia</taxon>
        <taxon>Eubacteriales</taxon>
        <taxon>Clostridiaceae</taxon>
        <taxon>Caloramator</taxon>
    </lineage>
</organism>
<dbReference type="Gene3D" id="3.40.1190.10">
    <property type="entry name" value="Mur-like, catalytic domain"/>
    <property type="match status" value="1"/>
</dbReference>
<dbReference type="PIRSF" id="PIRSF001563">
    <property type="entry name" value="Folylpolyglu_synth"/>
    <property type="match status" value="1"/>
</dbReference>
<feature type="domain" description="Mur ligase C-terminal" evidence="19">
    <location>
        <begin position="295"/>
        <end position="414"/>
    </location>
</feature>
<comment type="caution">
    <text evidence="21">The sequence shown here is derived from an EMBL/GenBank/DDBJ whole genome shotgun (WGS) entry which is preliminary data.</text>
</comment>
<evidence type="ECO:0000256" key="1">
    <source>
        <dbReference type="ARBA" id="ARBA00001946"/>
    </source>
</evidence>
<dbReference type="OrthoDB" id="9809356at2"/>
<evidence type="ECO:0000256" key="17">
    <source>
        <dbReference type="ARBA" id="ARBA00049161"/>
    </source>
</evidence>
<reference evidence="21 22" key="1">
    <citation type="journal article" date="2011" name="J. Bacteriol.">
        <title>Draft genome sequence of Caloramator australicus strain RC3T, a thermoanaerobe from the Great Artesian Basin of Australia.</title>
        <authorList>
            <person name="Ogg C.D."/>
            <person name="Patel B.K.C."/>
        </authorList>
    </citation>
    <scope>NUCLEOTIDE SEQUENCE [LARGE SCALE GENOMIC DNA]</scope>
    <source>
        <strain evidence="21 22">RC3</strain>
    </source>
</reference>
<dbReference type="Pfam" id="PF02875">
    <property type="entry name" value="Mur_ligase_C"/>
    <property type="match status" value="1"/>
</dbReference>
<dbReference type="STRING" id="857293.CAAU_0463"/>
<evidence type="ECO:0000256" key="8">
    <source>
        <dbReference type="ARBA" id="ARBA00019357"/>
    </source>
</evidence>
<evidence type="ECO:0000259" key="20">
    <source>
        <dbReference type="Pfam" id="PF08245"/>
    </source>
</evidence>
<dbReference type="FunFam" id="3.40.1190.10:FF:000004">
    <property type="entry name" value="Dihydrofolate synthase/folylpolyglutamate synthase"/>
    <property type="match status" value="1"/>
</dbReference>
<dbReference type="PROSITE" id="PS01011">
    <property type="entry name" value="FOLYLPOLYGLU_SYNT_1"/>
    <property type="match status" value="1"/>
</dbReference>
<evidence type="ECO:0000256" key="10">
    <source>
        <dbReference type="ARBA" id="ARBA00022723"/>
    </source>
</evidence>
<comment type="pathway">
    <text evidence="2">Cofactor biosynthesis; tetrahydrofolate biosynthesis; 7,8-dihydrofolate from 2-amino-4-hydroxy-6-hydroxymethyl-7,8-dihydropteridine diphosphate and 4-aminobenzoate: step 2/2.</text>
</comment>
<evidence type="ECO:0000259" key="19">
    <source>
        <dbReference type="Pfam" id="PF02875"/>
    </source>
</evidence>
<keyword evidence="22" id="KW-1185">Reference proteome</keyword>
<evidence type="ECO:0000256" key="18">
    <source>
        <dbReference type="PIRNR" id="PIRNR001563"/>
    </source>
</evidence>
<evidence type="ECO:0000256" key="3">
    <source>
        <dbReference type="ARBA" id="ARBA00005150"/>
    </source>
</evidence>
<comment type="catalytic activity">
    <reaction evidence="16">
        <text>(6S)-5,6,7,8-tetrahydrofolyl-(gamma-L-Glu)(n) + L-glutamate + ATP = (6S)-5,6,7,8-tetrahydrofolyl-(gamma-L-Glu)(n+1) + ADP + phosphate + H(+)</text>
        <dbReference type="Rhea" id="RHEA:10580"/>
        <dbReference type="Rhea" id="RHEA-COMP:14738"/>
        <dbReference type="Rhea" id="RHEA-COMP:14740"/>
        <dbReference type="ChEBI" id="CHEBI:15378"/>
        <dbReference type="ChEBI" id="CHEBI:29985"/>
        <dbReference type="ChEBI" id="CHEBI:30616"/>
        <dbReference type="ChEBI" id="CHEBI:43474"/>
        <dbReference type="ChEBI" id="CHEBI:141005"/>
        <dbReference type="ChEBI" id="CHEBI:456216"/>
        <dbReference type="EC" id="6.3.2.17"/>
    </reaction>
</comment>
<accession>G0V4S2</accession>
<keyword evidence="11 18" id="KW-0547">Nucleotide-binding</keyword>
<comment type="catalytic activity">
    <reaction evidence="17">
        <text>7,8-dihydropteroate + L-glutamate + ATP = 7,8-dihydrofolate + ADP + phosphate + H(+)</text>
        <dbReference type="Rhea" id="RHEA:23584"/>
        <dbReference type="ChEBI" id="CHEBI:15378"/>
        <dbReference type="ChEBI" id="CHEBI:17839"/>
        <dbReference type="ChEBI" id="CHEBI:29985"/>
        <dbReference type="ChEBI" id="CHEBI:30616"/>
        <dbReference type="ChEBI" id="CHEBI:43474"/>
        <dbReference type="ChEBI" id="CHEBI:57451"/>
        <dbReference type="ChEBI" id="CHEBI:456216"/>
        <dbReference type="EC" id="6.3.2.12"/>
    </reaction>
</comment>
<evidence type="ECO:0000256" key="9">
    <source>
        <dbReference type="ARBA" id="ARBA00022598"/>
    </source>
</evidence>
<keyword evidence="10" id="KW-0479">Metal-binding</keyword>
<evidence type="ECO:0000256" key="14">
    <source>
        <dbReference type="ARBA" id="ARBA00022909"/>
    </source>
</evidence>
<comment type="pathway">
    <text evidence="3">Cofactor biosynthesis; tetrahydrofolylpolyglutamate biosynthesis.</text>
</comment>
<keyword evidence="12 18" id="KW-0067">ATP-binding</keyword>
<comment type="subunit">
    <text evidence="5">Monomer.</text>
</comment>
<evidence type="ECO:0000256" key="15">
    <source>
        <dbReference type="ARBA" id="ARBA00030592"/>
    </source>
</evidence>
<comment type="similarity">
    <text evidence="4 18">Belongs to the folylpolyglutamate synthase family.</text>
</comment>
<dbReference type="Pfam" id="PF08245">
    <property type="entry name" value="Mur_ligase_M"/>
    <property type="match status" value="1"/>
</dbReference>
<keyword evidence="9 18" id="KW-0436">Ligase</keyword>
<dbReference type="GO" id="GO:0046872">
    <property type="term" value="F:metal ion binding"/>
    <property type="evidence" value="ECO:0007669"/>
    <property type="project" value="UniProtKB-KW"/>
</dbReference>
<dbReference type="EC" id="6.3.2.12" evidence="6"/>
<dbReference type="InterPro" id="IPR036565">
    <property type="entry name" value="Mur-like_cat_sf"/>
</dbReference>
<dbReference type="SUPFAM" id="SSF53244">
    <property type="entry name" value="MurD-like peptide ligases, peptide-binding domain"/>
    <property type="match status" value="1"/>
</dbReference>
<dbReference type="InterPro" id="IPR004101">
    <property type="entry name" value="Mur_ligase_C"/>
</dbReference>
<dbReference type="GO" id="GO:0046656">
    <property type="term" value="P:folic acid biosynthetic process"/>
    <property type="evidence" value="ECO:0007669"/>
    <property type="project" value="UniProtKB-KW"/>
</dbReference>
<keyword evidence="13" id="KW-0460">Magnesium</keyword>
<dbReference type="GO" id="GO:0004326">
    <property type="term" value="F:tetrahydrofolylpolyglutamate synthase activity"/>
    <property type="evidence" value="ECO:0007669"/>
    <property type="project" value="UniProtKB-EC"/>
</dbReference>
<dbReference type="EMBL" id="CAKP01000019">
    <property type="protein sequence ID" value="CCC58112.1"/>
    <property type="molecule type" value="Genomic_DNA"/>
</dbReference>
<name>G0V4S2_9CLOT</name>
<dbReference type="NCBIfam" id="TIGR01499">
    <property type="entry name" value="folC"/>
    <property type="match status" value="1"/>
</dbReference>
<evidence type="ECO:0000256" key="4">
    <source>
        <dbReference type="ARBA" id="ARBA00008276"/>
    </source>
</evidence>
<evidence type="ECO:0000256" key="2">
    <source>
        <dbReference type="ARBA" id="ARBA00004799"/>
    </source>
</evidence>
<dbReference type="PANTHER" id="PTHR11136:SF0">
    <property type="entry name" value="DIHYDROFOLATE SYNTHETASE-RELATED"/>
    <property type="match status" value="1"/>
</dbReference>
<dbReference type="Gene3D" id="3.90.190.20">
    <property type="entry name" value="Mur ligase, C-terminal domain"/>
    <property type="match status" value="1"/>
</dbReference>
<dbReference type="GO" id="GO:0008841">
    <property type="term" value="F:dihydrofolate synthase activity"/>
    <property type="evidence" value="ECO:0007669"/>
    <property type="project" value="UniProtKB-EC"/>
</dbReference>
<evidence type="ECO:0000256" key="16">
    <source>
        <dbReference type="ARBA" id="ARBA00047493"/>
    </source>
</evidence>
<dbReference type="GO" id="GO:0005737">
    <property type="term" value="C:cytoplasm"/>
    <property type="evidence" value="ECO:0007669"/>
    <property type="project" value="TreeGrafter"/>
</dbReference>
<comment type="cofactor">
    <cofactor evidence="1">
        <name>Mg(2+)</name>
        <dbReference type="ChEBI" id="CHEBI:18420"/>
    </cofactor>
</comment>
<protein>
    <recommendedName>
        <fullName evidence="8">Dihydrofolate synthase/folylpolyglutamate synthase</fullName>
        <ecNumber evidence="6">6.3.2.12</ecNumber>
        <ecNumber evidence="7">6.3.2.17</ecNumber>
    </recommendedName>
    <alternativeName>
        <fullName evidence="15">Tetrahydrofolylpolyglutamate synthase</fullName>
    </alternativeName>
</protein>
<dbReference type="InterPro" id="IPR036615">
    <property type="entry name" value="Mur_ligase_C_dom_sf"/>
</dbReference>